<dbReference type="Pfam" id="PF14697">
    <property type="entry name" value="Fer4_21"/>
    <property type="match status" value="1"/>
</dbReference>
<dbReference type="PROSITE" id="PS51379">
    <property type="entry name" value="4FE4S_FER_2"/>
    <property type="match status" value="2"/>
</dbReference>
<dbReference type="Gene3D" id="3.40.109.10">
    <property type="entry name" value="NADH Oxidase"/>
    <property type="match status" value="1"/>
</dbReference>
<evidence type="ECO:0000313" key="7">
    <source>
        <dbReference type="EMBL" id="RRG20036.1"/>
    </source>
</evidence>
<proteinExistence type="inferred from homology"/>
<evidence type="ECO:0000256" key="3">
    <source>
        <dbReference type="ARBA" id="ARBA00023002"/>
    </source>
</evidence>
<dbReference type="GO" id="GO:0051536">
    <property type="term" value="F:iron-sulfur cluster binding"/>
    <property type="evidence" value="ECO:0007669"/>
    <property type="project" value="UniProtKB-KW"/>
</dbReference>
<comment type="similarity">
    <text evidence="1">Belongs to the nitroreductase family.</text>
</comment>
<reference evidence="7 8" key="1">
    <citation type="submission" date="2018-07" db="EMBL/GenBank/DDBJ databases">
        <title>Draft genome sequence of Ancylomarina sp. M1P.</title>
        <authorList>
            <person name="Yadav S."/>
            <person name="Villanueva L."/>
            <person name="Damste J.S.S."/>
        </authorList>
    </citation>
    <scope>NUCLEOTIDE SEQUENCE [LARGE SCALE GENOMIC DNA]</scope>
    <source>
        <strain evidence="7 8">M1P</strain>
    </source>
</reference>
<organism evidence="7 8">
    <name type="scientific">Ancylomarina euxinus</name>
    <dbReference type="NCBI Taxonomy" id="2283627"/>
    <lineage>
        <taxon>Bacteria</taxon>
        <taxon>Pseudomonadati</taxon>
        <taxon>Bacteroidota</taxon>
        <taxon>Bacteroidia</taxon>
        <taxon>Marinilabiliales</taxon>
        <taxon>Marinifilaceae</taxon>
        <taxon>Ancylomarina</taxon>
    </lineage>
</organism>
<dbReference type="CDD" id="cd02143">
    <property type="entry name" value="nitroreductase_FeS-like"/>
    <property type="match status" value="1"/>
</dbReference>
<dbReference type="AlphaFoldDB" id="A0A425XYP9"/>
<sequence length="277" mass="31154">MIDFKIDEDKCISCGLCAQDCPVGIIEMTPNPSIRKSKEKQCLKCQHCLAICPTAALSILGKKPEDSLSSKGELPTYESMTRLIKTRRSIRKYTHEDIDPELIQELLETTAYAPTGHNYNSVHFTLIDKREELEIFRDKVYEAIKKAGEAKTLLPQFQFLYAIQKVWENNGVDVIFRYAPHLLIASAPKKNSSPFPDCLIALSYFELLANSRDIGTLWNGMLTWVLNDIDPAISELIGIPIDYTVGYGLVFGKSAVSYPRAIQSEGLSLNKVKMDKN</sequence>
<dbReference type="PANTHER" id="PTHR43673">
    <property type="entry name" value="NAD(P)H NITROREDUCTASE YDGI-RELATED"/>
    <property type="match status" value="1"/>
</dbReference>
<feature type="domain" description="4Fe-4S ferredoxin-type" evidence="6">
    <location>
        <begin position="2"/>
        <end position="31"/>
    </location>
</feature>
<evidence type="ECO:0000256" key="1">
    <source>
        <dbReference type="ARBA" id="ARBA00007118"/>
    </source>
</evidence>
<dbReference type="InterPro" id="IPR029479">
    <property type="entry name" value="Nitroreductase"/>
</dbReference>
<dbReference type="GO" id="GO:0016491">
    <property type="term" value="F:oxidoreductase activity"/>
    <property type="evidence" value="ECO:0007669"/>
    <property type="project" value="UniProtKB-KW"/>
</dbReference>
<comment type="caution">
    <text evidence="7">The sequence shown here is derived from an EMBL/GenBank/DDBJ whole genome shotgun (WGS) entry which is preliminary data.</text>
</comment>
<dbReference type="GO" id="GO:0046872">
    <property type="term" value="F:metal ion binding"/>
    <property type="evidence" value="ECO:0007669"/>
    <property type="project" value="UniProtKB-KW"/>
</dbReference>
<dbReference type="SUPFAM" id="SSF55469">
    <property type="entry name" value="FMN-dependent nitroreductase-like"/>
    <property type="match status" value="1"/>
</dbReference>
<evidence type="ECO:0000259" key="6">
    <source>
        <dbReference type="PROSITE" id="PS51379"/>
    </source>
</evidence>
<keyword evidence="3" id="KW-0560">Oxidoreductase</keyword>
<evidence type="ECO:0000256" key="4">
    <source>
        <dbReference type="ARBA" id="ARBA00023004"/>
    </source>
</evidence>
<dbReference type="SUPFAM" id="SSF54862">
    <property type="entry name" value="4Fe-4S ferredoxins"/>
    <property type="match status" value="1"/>
</dbReference>
<dbReference type="EMBL" id="QQWG01000015">
    <property type="protein sequence ID" value="RRG20036.1"/>
    <property type="molecule type" value="Genomic_DNA"/>
</dbReference>
<dbReference type="Proteomes" id="UP000285794">
    <property type="component" value="Unassembled WGS sequence"/>
</dbReference>
<keyword evidence="8" id="KW-1185">Reference proteome</keyword>
<evidence type="ECO:0000313" key="8">
    <source>
        <dbReference type="Proteomes" id="UP000285794"/>
    </source>
</evidence>
<accession>A0A425XYP9</accession>
<keyword evidence="4" id="KW-0408">Iron</keyword>
<evidence type="ECO:0000256" key="2">
    <source>
        <dbReference type="ARBA" id="ARBA00022723"/>
    </source>
</evidence>
<name>A0A425XYP9_9BACT</name>
<dbReference type="PROSITE" id="PS00198">
    <property type="entry name" value="4FE4S_FER_1"/>
    <property type="match status" value="2"/>
</dbReference>
<protein>
    <submittedName>
        <fullName evidence="7">4Fe-4S dicluster domain-containing protein</fullName>
    </submittedName>
</protein>
<dbReference type="PANTHER" id="PTHR43673:SF10">
    <property type="entry name" value="NADH DEHYDROGENASE_NAD(P)H NITROREDUCTASE XCC3605-RELATED"/>
    <property type="match status" value="1"/>
</dbReference>
<keyword evidence="2" id="KW-0479">Metal-binding</keyword>
<feature type="domain" description="4Fe-4S ferredoxin-type" evidence="6">
    <location>
        <begin position="32"/>
        <end position="62"/>
    </location>
</feature>
<dbReference type="OrthoDB" id="1091152at2"/>
<keyword evidence="5" id="KW-0411">Iron-sulfur</keyword>
<dbReference type="RefSeq" id="WP_125031399.1">
    <property type="nucleotide sequence ID" value="NZ_JAPXVP010000013.1"/>
</dbReference>
<gene>
    <name evidence="7" type="ORF">DWB61_13415</name>
</gene>
<dbReference type="Pfam" id="PF00881">
    <property type="entry name" value="Nitroreductase"/>
    <property type="match status" value="1"/>
</dbReference>
<evidence type="ECO:0000256" key="5">
    <source>
        <dbReference type="ARBA" id="ARBA00023014"/>
    </source>
</evidence>
<dbReference type="Gene3D" id="3.30.70.20">
    <property type="match status" value="1"/>
</dbReference>
<dbReference type="InterPro" id="IPR017900">
    <property type="entry name" value="4Fe4S_Fe_S_CS"/>
</dbReference>
<dbReference type="InterPro" id="IPR000415">
    <property type="entry name" value="Nitroreductase-like"/>
</dbReference>
<dbReference type="InterPro" id="IPR017896">
    <property type="entry name" value="4Fe4S_Fe-S-bd"/>
</dbReference>